<dbReference type="InterPro" id="IPR003661">
    <property type="entry name" value="HisK_dim/P_dom"/>
</dbReference>
<dbReference type="InterPro" id="IPR003594">
    <property type="entry name" value="HATPase_dom"/>
</dbReference>
<keyword evidence="6 11" id="KW-0418">Kinase</keyword>
<evidence type="ECO:0000256" key="3">
    <source>
        <dbReference type="ARBA" id="ARBA00022553"/>
    </source>
</evidence>
<evidence type="ECO:0000256" key="2">
    <source>
        <dbReference type="ARBA" id="ARBA00012438"/>
    </source>
</evidence>
<dbReference type="EMBL" id="RQHU01000005">
    <property type="protein sequence ID" value="TGN16362.1"/>
    <property type="molecule type" value="Genomic_DNA"/>
</dbReference>
<dbReference type="PRINTS" id="PR00344">
    <property type="entry name" value="BCTRLSENSOR"/>
</dbReference>
<keyword evidence="12" id="KW-1185">Reference proteome</keyword>
<dbReference type="InterPro" id="IPR050351">
    <property type="entry name" value="BphY/WalK/GraS-like"/>
</dbReference>
<evidence type="ECO:0000256" key="9">
    <source>
        <dbReference type="SAM" id="Phobius"/>
    </source>
</evidence>
<keyword evidence="9" id="KW-0812">Transmembrane</keyword>
<dbReference type="PROSITE" id="PS51257">
    <property type="entry name" value="PROKAR_LIPOPROTEIN"/>
    <property type="match status" value="1"/>
</dbReference>
<evidence type="ECO:0000256" key="7">
    <source>
        <dbReference type="ARBA" id="ARBA00022840"/>
    </source>
</evidence>
<dbReference type="SMART" id="SM00387">
    <property type="entry name" value="HATPase_c"/>
    <property type="match status" value="1"/>
</dbReference>
<dbReference type="PANTHER" id="PTHR42878">
    <property type="entry name" value="TWO-COMPONENT HISTIDINE KINASE"/>
    <property type="match status" value="1"/>
</dbReference>
<dbReference type="InterPro" id="IPR036890">
    <property type="entry name" value="HATPase_C_sf"/>
</dbReference>
<evidence type="ECO:0000256" key="5">
    <source>
        <dbReference type="ARBA" id="ARBA00022741"/>
    </source>
</evidence>
<keyword evidence="5" id="KW-0547">Nucleotide-binding</keyword>
<dbReference type="CDD" id="cd00082">
    <property type="entry name" value="HisKA"/>
    <property type="match status" value="1"/>
</dbReference>
<dbReference type="Pfam" id="PF02518">
    <property type="entry name" value="HATPase_c"/>
    <property type="match status" value="1"/>
</dbReference>
<dbReference type="InterPro" id="IPR004358">
    <property type="entry name" value="Sig_transdc_His_kin-like_C"/>
</dbReference>
<evidence type="ECO:0000313" key="12">
    <source>
        <dbReference type="Proteomes" id="UP000297649"/>
    </source>
</evidence>
<feature type="domain" description="Histidine kinase" evidence="10">
    <location>
        <begin position="457"/>
        <end position="673"/>
    </location>
</feature>
<evidence type="ECO:0000256" key="8">
    <source>
        <dbReference type="ARBA" id="ARBA00023012"/>
    </source>
</evidence>
<dbReference type="RefSeq" id="WP_135745973.1">
    <property type="nucleotide sequence ID" value="NZ_RQHT01000014.1"/>
</dbReference>
<dbReference type="SUPFAM" id="SSF55874">
    <property type="entry name" value="ATPase domain of HSP90 chaperone/DNA topoisomerase II/histidine kinase"/>
    <property type="match status" value="1"/>
</dbReference>
<keyword evidence="4" id="KW-0808">Transferase</keyword>
<feature type="transmembrane region" description="Helical" evidence="9">
    <location>
        <begin position="266"/>
        <end position="287"/>
    </location>
</feature>
<dbReference type="GO" id="GO:0007234">
    <property type="term" value="P:osmosensory signaling via phosphorelay pathway"/>
    <property type="evidence" value="ECO:0007669"/>
    <property type="project" value="TreeGrafter"/>
</dbReference>
<dbReference type="Gene3D" id="3.30.565.10">
    <property type="entry name" value="Histidine kinase-like ATPase, C-terminal domain"/>
    <property type="match status" value="1"/>
</dbReference>
<dbReference type="InterPro" id="IPR011623">
    <property type="entry name" value="7TMR_DISM_rcpt_extracell_dom1"/>
</dbReference>
<comment type="caution">
    <text evidence="11">The sequence shown here is derived from an EMBL/GenBank/DDBJ whole genome shotgun (WGS) entry which is preliminary data.</text>
</comment>
<comment type="catalytic activity">
    <reaction evidence="1">
        <text>ATP + protein L-histidine = ADP + protein N-phospho-L-histidine.</text>
        <dbReference type="EC" id="2.7.13.3"/>
    </reaction>
</comment>
<dbReference type="OrthoDB" id="9809348at2"/>
<dbReference type="AlphaFoldDB" id="A0A6H3NSM3"/>
<evidence type="ECO:0000256" key="4">
    <source>
        <dbReference type="ARBA" id="ARBA00022679"/>
    </source>
</evidence>
<evidence type="ECO:0000313" key="11">
    <source>
        <dbReference type="EMBL" id="TGN16362.1"/>
    </source>
</evidence>
<dbReference type="Pfam" id="PF07695">
    <property type="entry name" value="7TMR-DISM_7TM"/>
    <property type="match status" value="1"/>
</dbReference>
<proteinExistence type="predicted"/>
<organism evidence="11 12">
    <name type="scientific">Leptospira bandrabouensis</name>
    <dbReference type="NCBI Taxonomy" id="2484903"/>
    <lineage>
        <taxon>Bacteria</taxon>
        <taxon>Pseudomonadati</taxon>
        <taxon>Spirochaetota</taxon>
        <taxon>Spirochaetia</taxon>
        <taxon>Leptospirales</taxon>
        <taxon>Leptospiraceae</taxon>
        <taxon>Leptospira</taxon>
    </lineage>
</organism>
<feature type="transmembrane region" description="Helical" evidence="9">
    <location>
        <begin position="328"/>
        <end position="349"/>
    </location>
</feature>
<name>A0A6H3NSM3_9LEPT</name>
<keyword evidence="7" id="KW-0067">ATP-binding</keyword>
<evidence type="ECO:0000259" key="10">
    <source>
        <dbReference type="PROSITE" id="PS50109"/>
    </source>
</evidence>
<protein>
    <recommendedName>
        <fullName evidence="2">histidine kinase</fullName>
        <ecNumber evidence="2">2.7.13.3</ecNumber>
    </recommendedName>
</protein>
<reference evidence="11" key="1">
    <citation type="journal article" date="2019" name="PLoS Negl. Trop. Dis.">
        <title>Revisiting the worldwide diversity of Leptospira species in the environment.</title>
        <authorList>
            <person name="Vincent A.T."/>
            <person name="Schiettekatte O."/>
            <person name="Bourhy P."/>
            <person name="Veyrier F.J."/>
            <person name="Picardeau M."/>
        </authorList>
    </citation>
    <scope>NUCLEOTIDE SEQUENCE [LARGE SCALE GENOMIC DNA]</scope>
    <source>
        <strain evidence="11">201601109</strain>
    </source>
</reference>
<dbReference type="EC" id="2.7.13.3" evidence="2"/>
<evidence type="ECO:0000256" key="6">
    <source>
        <dbReference type="ARBA" id="ARBA00022777"/>
    </source>
</evidence>
<dbReference type="InterPro" id="IPR005467">
    <property type="entry name" value="His_kinase_dom"/>
</dbReference>
<dbReference type="PANTHER" id="PTHR42878:SF7">
    <property type="entry name" value="SENSOR HISTIDINE KINASE GLRK"/>
    <property type="match status" value="1"/>
</dbReference>
<keyword evidence="9" id="KW-1133">Transmembrane helix</keyword>
<dbReference type="GO" id="GO:0030295">
    <property type="term" value="F:protein kinase activator activity"/>
    <property type="evidence" value="ECO:0007669"/>
    <property type="project" value="TreeGrafter"/>
</dbReference>
<dbReference type="GO" id="GO:0000156">
    <property type="term" value="F:phosphorelay response regulator activity"/>
    <property type="evidence" value="ECO:0007669"/>
    <property type="project" value="TreeGrafter"/>
</dbReference>
<feature type="transmembrane region" description="Helical" evidence="9">
    <location>
        <begin position="356"/>
        <end position="379"/>
    </location>
</feature>
<dbReference type="SMART" id="SM00388">
    <property type="entry name" value="HisKA"/>
    <property type="match status" value="1"/>
</dbReference>
<dbReference type="GO" id="GO:0005524">
    <property type="term" value="F:ATP binding"/>
    <property type="evidence" value="ECO:0007669"/>
    <property type="project" value="UniProtKB-KW"/>
</dbReference>
<dbReference type="GO" id="GO:0000155">
    <property type="term" value="F:phosphorelay sensor kinase activity"/>
    <property type="evidence" value="ECO:0007669"/>
    <property type="project" value="InterPro"/>
</dbReference>
<sequence>MNRNILIGLLILCSCSPITEDSNLIFASKGEIDLRTYDFQKVVPLSGEWVFDWKNLIPPLPTSSANQTSQNSIKATSKPIKSFLQVGERWKEHFEGIGFGTYQLKILLPETAKQNIYALRFFQTGGAAMSIYVNGQLELELGKVGTSKDSMIPTRSSGIVLLPHPNAETNILVHISNFYHDDGSFWYPPTLGLYKKINTQVFNEAIRDALLTGALIFMAFYHFTVYFFRRHKTIVFYFGLYSLIIALHSISLNGDSLYFLFPDVPYRLAFALSLIFFLAMPSYLLFLYQRFPENFSKPIITFFIISCTSLYIYVLVTPSELGSQATFYGIFLTILALFYSVLCMIHAVYQKKDMAIPLLLIQFFLFLSAINDTLYLYGILNYFMILKYSYLSTALFQSLVLASYFTKSFLKNEILGKELSLLNESLEKTVIVRTKEYKEAKQVAEEANQWKDKFLSLAAHDLRSPLSTVYSALTLITDKDSSEEEKSHILKQVFVILENAMSTVEHLLNLNRFRLDQGQISIQLTENHFTTLIQTLLDSFTIEFKKKKLKIQLLIPPNAIVYADTSILIEILRNLIANAIKFSHTDGSIQISFDETEEYAEIRIKDDGSGISLDRQKDLFLKPMSSLGTLGEKGFGIGLKLCFELIRLHEGSIQVHSEPGKGSLFVLKFPKENRTVPLA</sequence>
<keyword evidence="9" id="KW-0472">Membrane</keyword>
<dbReference type="Proteomes" id="UP000297649">
    <property type="component" value="Unassembled WGS sequence"/>
</dbReference>
<feature type="transmembrane region" description="Helical" evidence="9">
    <location>
        <begin position="299"/>
        <end position="316"/>
    </location>
</feature>
<dbReference type="PROSITE" id="PS50109">
    <property type="entry name" value="HIS_KIN"/>
    <property type="match status" value="1"/>
</dbReference>
<keyword evidence="8" id="KW-0902">Two-component regulatory system</keyword>
<dbReference type="InterPro" id="IPR036097">
    <property type="entry name" value="HisK_dim/P_sf"/>
</dbReference>
<dbReference type="CDD" id="cd00075">
    <property type="entry name" value="HATPase"/>
    <property type="match status" value="1"/>
</dbReference>
<evidence type="ECO:0000256" key="1">
    <source>
        <dbReference type="ARBA" id="ARBA00000085"/>
    </source>
</evidence>
<dbReference type="Gene3D" id="1.10.287.130">
    <property type="match status" value="1"/>
</dbReference>
<gene>
    <name evidence="11" type="ORF">EHR08_08910</name>
</gene>
<feature type="transmembrane region" description="Helical" evidence="9">
    <location>
        <begin position="209"/>
        <end position="228"/>
    </location>
</feature>
<accession>A0A6H3NSM3</accession>
<dbReference type="SUPFAM" id="SSF47384">
    <property type="entry name" value="Homodimeric domain of signal transducing histidine kinase"/>
    <property type="match status" value="1"/>
</dbReference>
<feature type="transmembrane region" description="Helical" evidence="9">
    <location>
        <begin position="235"/>
        <end position="254"/>
    </location>
</feature>
<keyword evidence="3" id="KW-0597">Phosphoprotein</keyword>